<evidence type="ECO:0000256" key="1">
    <source>
        <dbReference type="ARBA" id="ARBA00022729"/>
    </source>
</evidence>
<dbReference type="Proteomes" id="UP000051950">
    <property type="component" value="Unassembled WGS sequence"/>
</dbReference>
<dbReference type="PANTHER" id="PTHR15337">
    <property type="entry name" value="ANTERIOR GRADIENT PROTEIN-RELATED"/>
    <property type="match status" value="1"/>
</dbReference>
<dbReference type="PROSITE" id="PS51352">
    <property type="entry name" value="THIOREDOXIN_2"/>
    <property type="match status" value="1"/>
</dbReference>
<dbReference type="Gene3D" id="3.40.30.10">
    <property type="entry name" value="Glutaredoxin"/>
    <property type="match status" value="1"/>
</dbReference>
<proteinExistence type="predicted"/>
<comment type="caution">
    <text evidence="5">The sequence shown here is derived from an EMBL/GenBank/DDBJ whole genome shotgun (WGS) entry which is preliminary data.</text>
</comment>
<evidence type="ECO:0000256" key="3">
    <source>
        <dbReference type="SAM" id="SignalP"/>
    </source>
</evidence>
<feature type="domain" description="Thioredoxin" evidence="4">
    <location>
        <begin position="7"/>
        <end position="181"/>
    </location>
</feature>
<dbReference type="SUPFAM" id="SSF48452">
    <property type="entry name" value="TPR-like"/>
    <property type="match status" value="1"/>
</dbReference>
<dbReference type="OrthoDB" id="120730at2"/>
<dbReference type="Gene3D" id="1.25.40.10">
    <property type="entry name" value="Tetratricopeptide repeat domain"/>
    <property type="match status" value="1"/>
</dbReference>
<evidence type="ECO:0000256" key="2">
    <source>
        <dbReference type="ARBA" id="ARBA00023284"/>
    </source>
</evidence>
<protein>
    <recommendedName>
        <fullName evidence="4">Thioredoxin domain-containing protein</fullName>
    </recommendedName>
</protein>
<keyword evidence="2" id="KW-0676">Redox-active center</keyword>
<feature type="signal peptide" evidence="3">
    <location>
        <begin position="1"/>
        <end position="19"/>
    </location>
</feature>
<dbReference type="GO" id="GO:0006950">
    <property type="term" value="P:response to stress"/>
    <property type="evidence" value="ECO:0007669"/>
    <property type="project" value="UniProtKB-ARBA"/>
</dbReference>
<dbReference type="InterPro" id="IPR011990">
    <property type="entry name" value="TPR-like_helical_dom_sf"/>
</dbReference>
<reference evidence="5 6" key="1">
    <citation type="submission" date="2015-11" db="EMBL/GenBank/DDBJ databases">
        <title>Sequence of Pedobacter ginsenosidimutans.</title>
        <authorList>
            <person name="Carson E."/>
            <person name="Keyser V."/>
            <person name="Newman J."/>
            <person name="Miller J."/>
        </authorList>
    </citation>
    <scope>NUCLEOTIDE SEQUENCE [LARGE SCALE GENOMIC DNA]</scope>
    <source>
        <strain evidence="5 6">KACC 14530</strain>
    </source>
</reference>
<dbReference type="InterPro" id="IPR013766">
    <property type="entry name" value="Thioredoxin_domain"/>
</dbReference>
<dbReference type="STRING" id="687842.ASU31_10480"/>
<gene>
    <name evidence="5" type="ORF">ASU31_10480</name>
</gene>
<dbReference type="Pfam" id="PF03190">
    <property type="entry name" value="Thioredox_DsbH"/>
    <property type="match status" value="1"/>
</dbReference>
<name>A0A0T5VQ41_9SPHI</name>
<evidence type="ECO:0000259" key="4">
    <source>
        <dbReference type="PROSITE" id="PS51352"/>
    </source>
</evidence>
<evidence type="ECO:0000313" key="6">
    <source>
        <dbReference type="Proteomes" id="UP000051950"/>
    </source>
</evidence>
<sequence length="493" mass="56548">MKRTMILVILLLSVVFSEAQSVLDDKLNWDQIETIAKAEKSGVGIRFEDHLSWEQVQEKAKAEKKAIFLDIYTTWCGPCKFMEQNVYLLKEVGDYMNRNFVSVKVQMDVTTKDNEFVKSWYETSKKMAKEYNVTAYPTLLFLNSEGIPSFKLDAICKPVNFIKSAKMSLDSNNGFLGKLNQYEAGKDDAGFVLDLIMHAQELGLSDQANRIGKKYAASRTVSQLLTKENLMILYKTTTSSKDVGFSVFINQKEKVQNIEPLLAIGYLNALTDKIIREENVVPYLKSLNGKPDWPKISKNLKKWGAEGNLLLLKEKYIYEGDIADQNPLYIQKIKVFLDRNASWKEILNGIHSLKAGMGEERLVGNTILSMMNRIMKGQQIDFNEFLNAVEYYEKNFSVMYSALALNNWAWFSFLKTDNKVYLKKASEWSREAVKLDPSAGNMDTYANLLHKLGKQHEAIQWEENALSKDPNNLEFIETLEKIKKGKPTWNRDL</sequence>
<dbReference type="RefSeq" id="WP_057932278.1">
    <property type="nucleotide sequence ID" value="NZ_LMZQ01000006.1"/>
</dbReference>
<keyword evidence="1 3" id="KW-0732">Signal</keyword>
<dbReference type="PROSITE" id="PS00194">
    <property type="entry name" value="THIOREDOXIN_1"/>
    <property type="match status" value="1"/>
</dbReference>
<dbReference type="PANTHER" id="PTHR15337:SF11">
    <property type="entry name" value="THIOREDOXIN DOMAIN-CONTAINING PROTEIN"/>
    <property type="match status" value="1"/>
</dbReference>
<dbReference type="InterPro" id="IPR004879">
    <property type="entry name" value="Ssp411-like_TRX"/>
</dbReference>
<evidence type="ECO:0000313" key="5">
    <source>
        <dbReference type="EMBL" id="KRT15928.1"/>
    </source>
</evidence>
<keyword evidence="6" id="KW-1185">Reference proteome</keyword>
<dbReference type="EMBL" id="LMZQ01000006">
    <property type="protein sequence ID" value="KRT15928.1"/>
    <property type="molecule type" value="Genomic_DNA"/>
</dbReference>
<dbReference type="AlphaFoldDB" id="A0A0T5VQ41"/>
<dbReference type="InterPro" id="IPR051099">
    <property type="entry name" value="AGR/TXD"/>
</dbReference>
<dbReference type="InterPro" id="IPR017937">
    <property type="entry name" value="Thioredoxin_CS"/>
</dbReference>
<feature type="chain" id="PRO_5006665533" description="Thioredoxin domain-containing protein" evidence="3">
    <location>
        <begin position="20"/>
        <end position="493"/>
    </location>
</feature>
<dbReference type="SUPFAM" id="SSF52833">
    <property type="entry name" value="Thioredoxin-like"/>
    <property type="match status" value="1"/>
</dbReference>
<accession>A0A0T5VQ41</accession>
<organism evidence="5 6">
    <name type="scientific">Pedobacter ginsenosidimutans</name>
    <dbReference type="NCBI Taxonomy" id="687842"/>
    <lineage>
        <taxon>Bacteria</taxon>
        <taxon>Pseudomonadati</taxon>
        <taxon>Bacteroidota</taxon>
        <taxon>Sphingobacteriia</taxon>
        <taxon>Sphingobacteriales</taxon>
        <taxon>Sphingobacteriaceae</taxon>
        <taxon>Pedobacter</taxon>
    </lineage>
</organism>
<dbReference type="InterPro" id="IPR036249">
    <property type="entry name" value="Thioredoxin-like_sf"/>
</dbReference>